<proteinExistence type="inferred from homology"/>
<feature type="compositionally biased region" description="Basic and acidic residues" evidence="7">
    <location>
        <begin position="151"/>
        <end position="183"/>
    </location>
</feature>
<reference evidence="10 11" key="1">
    <citation type="journal article" date="2022" name="Nat. Plants">
        <title>Genomes of leafy and leafless Platanthera orchids illuminate the evolution of mycoheterotrophy.</title>
        <authorList>
            <person name="Li M.H."/>
            <person name="Liu K.W."/>
            <person name="Li Z."/>
            <person name="Lu H.C."/>
            <person name="Ye Q.L."/>
            <person name="Zhang D."/>
            <person name="Wang J.Y."/>
            <person name="Li Y.F."/>
            <person name="Zhong Z.M."/>
            <person name="Liu X."/>
            <person name="Yu X."/>
            <person name="Liu D.K."/>
            <person name="Tu X.D."/>
            <person name="Liu B."/>
            <person name="Hao Y."/>
            <person name="Liao X.Y."/>
            <person name="Jiang Y.T."/>
            <person name="Sun W.H."/>
            <person name="Chen J."/>
            <person name="Chen Y.Q."/>
            <person name="Ai Y."/>
            <person name="Zhai J.W."/>
            <person name="Wu S.S."/>
            <person name="Zhou Z."/>
            <person name="Hsiao Y.Y."/>
            <person name="Wu W.L."/>
            <person name="Chen Y.Y."/>
            <person name="Lin Y.F."/>
            <person name="Hsu J.L."/>
            <person name="Li C.Y."/>
            <person name="Wang Z.W."/>
            <person name="Zhao X."/>
            <person name="Zhong W.Y."/>
            <person name="Ma X.K."/>
            <person name="Ma L."/>
            <person name="Huang J."/>
            <person name="Chen G.Z."/>
            <person name="Huang M.Z."/>
            <person name="Huang L."/>
            <person name="Peng D.H."/>
            <person name="Luo Y.B."/>
            <person name="Zou S.Q."/>
            <person name="Chen S.P."/>
            <person name="Lan S."/>
            <person name="Tsai W.C."/>
            <person name="Van de Peer Y."/>
            <person name="Liu Z.J."/>
        </authorList>
    </citation>
    <scope>NUCLEOTIDE SEQUENCE [LARGE SCALE GENOMIC DNA]</scope>
    <source>
        <strain evidence="10">Lor288</strain>
    </source>
</reference>
<feature type="domain" description="C2" evidence="9">
    <location>
        <begin position="491"/>
        <end position="627"/>
    </location>
</feature>
<dbReference type="InterPro" id="IPR035892">
    <property type="entry name" value="C2_domain_sf"/>
</dbReference>
<keyword evidence="6 8" id="KW-0472">Membrane</keyword>
<evidence type="ECO:0000256" key="8">
    <source>
        <dbReference type="SAM" id="Phobius"/>
    </source>
</evidence>
<sequence>MAGGGGKKLVVEVFNARNLMPKDGQGTASAYVVVDFDGQRRRMKTKNRDLHPQWEEKLEFFIPDPDAIESETLELNVYNDKKNARRNTFLGKVKISGSSFAKLGDELLIYYPLEKRSVFSQVKGEIGIKVFYVDDDPPAQSVDVDVTPPAAEEKKTEEKVEDEIKTEEPKTENKPKLQEEKAEPNIVKQQVTQNLQVTPLSAKKLQPEHAGVSYDLVDRIPYLFIRILKAKQEFKEEDIGLLHRSVFAKIIIGSYCVRTRTAMLNSDWDQAFAFHKESLNSFIAEISVNEEKDGGDTITESILGAVSFDLSEIPKRLAPDSPLAPQWYTLESSSTESPSPPACMDLMLAIWIGTQADEAFTEAWQSDSGGFLVHARSKAYLSPKLWYLRLTVIQTQDLRLATIPDRKSCATAGNRTELFVKAQLGGQSKMPPPARSSARPRSQFQPSTAALMTAQNPHPAGSTSPATRHDLMPAASMSASASKAGITCSTKPHTPPVTSRAASKQLSKPPVGLLEVGVRGASNLVPMKLAKDGAVASGRTDAYAVLKYGPKWARTRTIVDQFNPCWNEQYTWDVFDPCTVFTVAVFDNSRVPAAAGDGKLLKADSRIGKIRIRLSTLDTNRVYLASYPLTTVTPMGMKKMGELELAVRFTCASWLSLMQSYAAPLLPRMHYVRPLGGAQQDVLRHMAARAVATRLARSEPPLGPEVVHHMLDADAPAWSMRRSRANWFRLAACLSHLAAAGGWVHGLRTWTNPMTTVLAHLLVLGAVTWPEKLVPAALMCLVMAVACGYRKRAGGAGGTDTWQSWVDGVGLDELDEELDGVPTSRPPEVVRARYDRLRALAGRAQGLLGEVAAQGERMEALVTWRDPRATGIFVAACVAAAAVFYAVPFRVTALALGFYYLRHPRFRGDMPAAAFNFYRRLPSMADRVL</sequence>
<evidence type="ECO:0000256" key="4">
    <source>
        <dbReference type="ARBA" id="ARBA00022737"/>
    </source>
</evidence>
<dbReference type="EMBL" id="JBBWWR010000007">
    <property type="protein sequence ID" value="KAK8964127.1"/>
    <property type="molecule type" value="Genomic_DNA"/>
</dbReference>
<comment type="similarity">
    <text evidence="2">Belongs to the MCTP family.</text>
</comment>
<dbReference type="InterPro" id="IPR047259">
    <property type="entry name" value="QUIRKY-like"/>
</dbReference>
<feature type="compositionally biased region" description="Polar residues" evidence="7">
    <location>
        <begin position="487"/>
        <end position="506"/>
    </location>
</feature>
<dbReference type="InterPro" id="IPR047255">
    <property type="entry name" value="C2D_MCTP_PRT_plant"/>
</dbReference>
<accession>A0ABR2MIZ2</accession>
<keyword evidence="5 8" id="KW-1133">Transmembrane helix</keyword>
<comment type="subcellular location">
    <subcellularLocation>
        <location evidence="1">Membrane</location>
        <topology evidence="1">Multi-pass membrane protein</topology>
    </subcellularLocation>
</comment>
<evidence type="ECO:0000313" key="10">
    <source>
        <dbReference type="EMBL" id="KAK8964127.1"/>
    </source>
</evidence>
<dbReference type="InterPro" id="IPR013583">
    <property type="entry name" value="MCTP_C"/>
</dbReference>
<dbReference type="PANTHER" id="PTHR31425:SF43">
    <property type="entry name" value="MULTIPLE C2 DOMAIN AND TRANSMEMBRANE REGION PROTEIN 14"/>
    <property type="match status" value="1"/>
</dbReference>
<evidence type="ECO:0000256" key="7">
    <source>
        <dbReference type="SAM" id="MobiDB-lite"/>
    </source>
</evidence>
<evidence type="ECO:0000256" key="5">
    <source>
        <dbReference type="ARBA" id="ARBA00022989"/>
    </source>
</evidence>
<feature type="region of interest" description="Disordered" evidence="7">
    <location>
        <begin position="482"/>
        <end position="506"/>
    </location>
</feature>
<feature type="region of interest" description="Disordered" evidence="7">
    <location>
        <begin position="141"/>
        <end position="184"/>
    </location>
</feature>
<dbReference type="SMART" id="SM00239">
    <property type="entry name" value="C2"/>
    <property type="match status" value="3"/>
</dbReference>
<keyword evidence="3 8" id="KW-0812">Transmembrane</keyword>
<feature type="domain" description="C2" evidence="9">
    <location>
        <begin position="1"/>
        <end position="110"/>
    </location>
</feature>
<dbReference type="Pfam" id="PF00168">
    <property type="entry name" value="C2"/>
    <property type="match status" value="3"/>
</dbReference>
<dbReference type="SUPFAM" id="SSF49562">
    <property type="entry name" value="C2 domain (Calcium/lipid-binding domain, CaLB)"/>
    <property type="match status" value="3"/>
</dbReference>
<dbReference type="Proteomes" id="UP001412067">
    <property type="component" value="Unassembled WGS sequence"/>
</dbReference>
<protein>
    <recommendedName>
        <fullName evidence="9">C2 domain-containing protein</fullName>
    </recommendedName>
</protein>
<dbReference type="Gene3D" id="2.60.40.150">
    <property type="entry name" value="C2 domain"/>
    <property type="match status" value="3"/>
</dbReference>
<keyword evidence="4" id="KW-0677">Repeat</keyword>
<comment type="caution">
    <text evidence="10">The sequence shown here is derived from an EMBL/GenBank/DDBJ whole genome shotgun (WGS) entry which is preliminary data.</text>
</comment>
<dbReference type="CDD" id="cd08379">
    <property type="entry name" value="C2D_MCTP_PRT_plant"/>
    <property type="match status" value="1"/>
</dbReference>
<evidence type="ECO:0000259" key="9">
    <source>
        <dbReference type="PROSITE" id="PS50004"/>
    </source>
</evidence>
<evidence type="ECO:0000313" key="11">
    <source>
        <dbReference type="Proteomes" id="UP001412067"/>
    </source>
</evidence>
<gene>
    <name evidence="10" type="ORF">KSP40_PGU008150</name>
</gene>
<evidence type="ECO:0000256" key="1">
    <source>
        <dbReference type="ARBA" id="ARBA00004141"/>
    </source>
</evidence>
<keyword evidence="11" id="KW-1185">Reference proteome</keyword>
<evidence type="ECO:0000256" key="3">
    <source>
        <dbReference type="ARBA" id="ARBA00022692"/>
    </source>
</evidence>
<organism evidence="10 11">
    <name type="scientific">Platanthera guangdongensis</name>
    <dbReference type="NCBI Taxonomy" id="2320717"/>
    <lineage>
        <taxon>Eukaryota</taxon>
        <taxon>Viridiplantae</taxon>
        <taxon>Streptophyta</taxon>
        <taxon>Embryophyta</taxon>
        <taxon>Tracheophyta</taxon>
        <taxon>Spermatophyta</taxon>
        <taxon>Magnoliopsida</taxon>
        <taxon>Liliopsida</taxon>
        <taxon>Asparagales</taxon>
        <taxon>Orchidaceae</taxon>
        <taxon>Orchidoideae</taxon>
        <taxon>Orchideae</taxon>
        <taxon>Orchidinae</taxon>
        <taxon>Platanthera</taxon>
    </lineage>
</organism>
<evidence type="ECO:0000256" key="6">
    <source>
        <dbReference type="ARBA" id="ARBA00023136"/>
    </source>
</evidence>
<dbReference type="PANTHER" id="PTHR31425">
    <property type="entry name" value="PHOSPHORIBOSYLANTHRANILATE TRANSFERASE ISOFORM 1"/>
    <property type="match status" value="1"/>
</dbReference>
<evidence type="ECO:0000256" key="2">
    <source>
        <dbReference type="ARBA" id="ARBA00007923"/>
    </source>
</evidence>
<dbReference type="Pfam" id="PF08372">
    <property type="entry name" value="PRT_C"/>
    <property type="match status" value="1"/>
</dbReference>
<feature type="region of interest" description="Disordered" evidence="7">
    <location>
        <begin position="422"/>
        <end position="445"/>
    </location>
</feature>
<dbReference type="PROSITE" id="PS50004">
    <property type="entry name" value="C2"/>
    <property type="match status" value="2"/>
</dbReference>
<dbReference type="CDD" id="cd04022">
    <property type="entry name" value="C2A_MCTP_PRT_plant"/>
    <property type="match status" value="1"/>
</dbReference>
<feature type="transmembrane region" description="Helical" evidence="8">
    <location>
        <begin position="872"/>
        <end position="901"/>
    </location>
</feature>
<dbReference type="InterPro" id="IPR000008">
    <property type="entry name" value="C2_dom"/>
</dbReference>
<name>A0ABR2MIZ2_9ASPA</name>